<accession>A0A484MID0</accession>
<name>A0A484MID0_9ASTE</name>
<dbReference type="Proteomes" id="UP000595140">
    <property type="component" value="Unassembled WGS sequence"/>
</dbReference>
<evidence type="ECO:0000313" key="2">
    <source>
        <dbReference type="Proteomes" id="UP000595140"/>
    </source>
</evidence>
<proteinExistence type="predicted"/>
<protein>
    <submittedName>
        <fullName evidence="1">Uncharacterized protein</fullName>
    </submittedName>
</protein>
<reference evidence="1 2" key="1">
    <citation type="submission" date="2018-04" db="EMBL/GenBank/DDBJ databases">
        <authorList>
            <person name="Vogel A."/>
        </authorList>
    </citation>
    <scope>NUCLEOTIDE SEQUENCE [LARGE SCALE GENOMIC DNA]</scope>
</reference>
<organism evidence="1 2">
    <name type="scientific">Cuscuta campestris</name>
    <dbReference type="NCBI Taxonomy" id="132261"/>
    <lineage>
        <taxon>Eukaryota</taxon>
        <taxon>Viridiplantae</taxon>
        <taxon>Streptophyta</taxon>
        <taxon>Embryophyta</taxon>
        <taxon>Tracheophyta</taxon>
        <taxon>Spermatophyta</taxon>
        <taxon>Magnoliopsida</taxon>
        <taxon>eudicotyledons</taxon>
        <taxon>Gunneridae</taxon>
        <taxon>Pentapetalae</taxon>
        <taxon>asterids</taxon>
        <taxon>lamiids</taxon>
        <taxon>Solanales</taxon>
        <taxon>Convolvulaceae</taxon>
        <taxon>Cuscuteae</taxon>
        <taxon>Cuscuta</taxon>
        <taxon>Cuscuta subgen. Grammica</taxon>
        <taxon>Cuscuta sect. Cleistogrammica</taxon>
    </lineage>
</organism>
<dbReference type="EMBL" id="OOIL02003491">
    <property type="protein sequence ID" value="VFQ88259.1"/>
    <property type="molecule type" value="Genomic_DNA"/>
</dbReference>
<sequence>LVFMQLRSGKVIGEESESETGLGGYFRNDTCISLRLDLSSTGLG</sequence>
<keyword evidence="2" id="KW-1185">Reference proteome</keyword>
<evidence type="ECO:0000313" key="1">
    <source>
        <dbReference type="EMBL" id="VFQ88259.1"/>
    </source>
</evidence>
<dbReference type="AlphaFoldDB" id="A0A484MID0"/>
<feature type="non-terminal residue" evidence="1">
    <location>
        <position position="1"/>
    </location>
</feature>
<gene>
    <name evidence="1" type="ORF">CCAM_LOCUS30035</name>
</gene>